<dbReference type="PROSITE" id="PS00917">
    <property type="entry name" value="ASN_GLN_ASE_2"/>
    <property type="match status" value="1"/>
</dbReference>
<dbReference type="PANTHER" id="PTHR11707">
    <property type="entry name" value="L-ASPARAGINASE"/>
    <property type="match status" value="1"/>
</dbReference>
<evidence type="ECO:0000256" key="5">
    <source>
        <dbReference type="PIRSR" id="PIRSR001220-1"/>
    </source>
</evidence>
<dbReference type="OrthoDB" id="9788068at2"/>
<protein>
    <recommendedName>
        <fullName evidence="2">asparaginase</fullName>
        <ecNumber evidence="2">3.5.1.1</ecNumber>
    </recommendedName>
</protein>
<dbReference type="GO" id="GO:0006528">
    <property type="term" value="P:asparagine metabolic process"/>
    <property type="evidence" value="ECO:0007669"/>
    <property type="project" value="InterPro"/>
</dbReference>
<dbReference type="EC" id="3.5.1.1" evidence="2"/>
<dbReference type="InterPro" id="IPR040919">
    <property type="entry name" value="Asparaginase_C"/>
</dbReference>
<reference evidence="11 12" key="1">
    <citation type="journal article" date="2015" name="Genome Announc.">
        <title>Expanding the biotechnology potential of lactobacilli through comparative genomics of 213 strains and associated genera.</title>
        <authorList>
            <person name="Sun Z."/>
            <person name="Harris H.M."/>
            <person name="McCann A."/>
            <person name="Guo C."/>
            <person name="Argimon S."/>
            <person name="Zhang W."/>
            <person name="Yang X."/>
            <person name="Jeffery I.B."/>
            <person name="Cooney J.C."/>
            <person name="Kagawa T.F."/>
            <person name="Liu W."/>
            <person name="Song Y."/>
            <person name="Salvetti E."/>
            <person name="Wrobel A."/>
            <person name="Rasinkangas P."/>
            <person name="Parkhill J."/>
            <person name="Rea M.C."/>
            <person name="O'Sullivan O."/>
            <person name="Ritari J."/>
            <person name="Douillard F.P."/>
            <person name="Paul Ross R."/>
            <person name="Yang R."/>
            <person name="Briner A.E."/>
            <person name="Felis G.E."/>
            <person name="de Vos W.M."/>
            <person name="Barrangou R."/>
            <person name="Klaenhammer T.R."/>
            <person name="Caufield P.W."/>
            <person name="Cui Y."/>
            <person name="Zhang H."/>
            <person name="O'Toole P.W."/>
        </authorList>
    </citation>
    <scope>NUCLEOTIDE SEQUENCE [LARGE SCALE GENOMIC DNA]</scope>
    <source>
        <strain evidence="11 12">DSM 20634</strain>
    </source>
</reference>
<gene>
    <name evidence="11" type="ORF">FC26_GL000045</name>
</gene>
<dbReference type="InterPro" id="IPR027473">
    <property type="entry name" value="L-asparaginase_C"/>
</dbReference>
<dbReference type="PROSITE" id="PS00144">
    <property type="entry name" value="ASN_GLN_ASE_1"/>
    <property type="match status" value="1"/>
</dbReference>
<dbReference type="InterPro" id="IPR004550">
    <property type="entry name" value="AsnASE_II"/>
</dbReference>
<comment type="catalytic activity">
    <reaction evidence="4">
        <text>L-asparagine + H2O = L-aspartate + NH4(+)</text>
        <dbReference type="Rhea" id="RHEA:21016"/>
        <dbReference type="ChEBI" id="CHEBI:15377"/>
        <dbReference type="ChEBI" id="CHEBI:28938"/>
        <dbReference type="ChEBI" id="CHEBI:29991"/>
        <dbReference type="ChEBI" id="CHEBI:58048"/>
        <dbReference type="EC" id="3.5.1.1"/>
    </reaction>
</comment>
<evidence type="ECO:0000256" key="1">
    <source>
        <dbReference type="ARBA" id="ARBA00010518"/>
    </source>
</evidence>
<dbReference type="FunFam" id="3.40.50.1170:FF:000001">
    <property type="entry name" value="L-asparaginase 2"/>
    <property type="match status" value="1"/>
</dbReference>
<dbReference type="SFLD" id="SFLDS00057">
    <property type="entry name" value="Glutaminase/Asparaginase"/>
    <property type="match status" value="1"/>
</dbReference>
<feature type="binding site" evidence="6">
    <location>
        <begin position="84"/>
        <end position="85"/>
    </location>
    <ligand>
        <name>substrate</name>
    </ligand>
</feature>
<dbReference type="Pfam" id="PF00710">
    <property type="entry name" value="Asparaginase"/>
    <property type="match status" value="1"/>
</dbReference>
<dbReference type="PIRSF" id="PIRSF001220">
    <property type="entry name" value="L-ASNase_gatD"/>
    <property type="match status" value="1"/>
</dbReference>
<dbReference type="PRINTS" id="PR00139">
    <property type="entry name" value="ASNGLNASE"/>
</dbReference>
<dbReference type="Proteomes" id="UP000051733">
    <property type="component" value="Unassembled WGS sequence"/>
</dbReference>
<keyword evidence="3" id="KW-0378">Hydrolase</keyword>
<evidence type="ECO:0000256" key="7">
    <source>
        <dbReference type="PROSITE-ProRule" id="PRU10099"/>
    </source>
</evidence>
<evidence type="ECO:0000256" key="4">
    <source>
        <dbReference type="ARBA" id="ARBA00049366"/>
    </source>
</evidence>
<dbReference type="InterPro" id="IPR036152">
    <property type="entry name" value="Asp/glu_Ase-like_sf"/>
</dbReference>
<dbReference type="STRING" id="1423813.FC26_GL000045"/>
<name>A0A0R2AGS1_9LACO</name>
<evidence type="ECO:0000256" key="8">
    <source>
        <dbReference type="PROSITE-ProRule" id="PRU10100"/>
    </source>
</evidence>
<feature type="domain" description="Asparaginase/glutaminase C-terminal" evidence="10">
    <location>
        <begin position="202"/>
        <end position="317"/>
    </location>
</feature>
<dbReference type="Gene3D" id="3.40.50.1170">
    <property type="entry name" value="L-asparaginase, N-terminal domain"/>
    <property type="match status" value="1"/>
</dbReference>
<dbReference type="Pfam" id="PF17763">
    <property type="entry name" value="Asparaginase_C"/>
    <property type="match status" value="1"/>
</dbReference>
<comment type="caution">
    <text evidence="11">The sequence shown here is derived from an EMBL/GenBank/DDBJ whole genome shotgun (WGS) entry which is preliminary data.</text>
</comment>
<dbReference type="InterPro" id="IPR020827">
    <property type="entry name" value="Asparaginase/glutaminase_AS1"/>
</dbReference>
<feature type="active site" evidence="8">
    <location>
        <position position="84"/>
    </location>
</feature>
<dbReference type="FunFam" id="3.40.50.40:FF:000003">
    <property type="entry name" value="L-asparaginase 2"/>
    <property type="match status" value="1"/>
</dbReference>
<dbReference type="InterPro" id="IPR006034">
    <property type="entry name" value="Asparaginase/glutaminase-like"/>
</dbReference>
<feature type="domain" description="L-asparaginase N-terminal" evidence="9">
    <location>
        <begin position="3"/>
        <end position="185"/>
    </location>
</feature>
<dbReference type="GO" id="GO:0004067">
    <property type="term" value="F:asparaginase activity"/>
    <property type="evidence" value="ECO:0007669"/>
    <property type="project" value="UniProtKB-UniRule"/>
</dbReference>
<keyword evidence="12" id="KW-1185">Reference proteome</keyword>
<dbReference type="InterPro" id="IPR037152">
    <property type="entry name" value="L-asparaginase_N_sf"/>
</dbReference>
<dbReference type="PROSITE" id="PS51732">
    <property type="entry name" value="ASN_GLN_ASE_3"/>
    <property type="match status" value="1"/>
</dbReference>
<evidence type="ECO:0000259" key="9">
    <source>
        <dbReference type="Pfam" id="PF00710"/>
    </source>
</evidence>
<dbReference type="SUPFAM" id="SSF53774">
    <property type="entry name" value="Glutaminase/Asparaginase"/>
    <property type="match status" value="1"/>
</dbReference>
<dbReference type="SMART" id="SM00870">
    <property type="entry name" value="Asparaginase"/>
    <property type="match status" value="1"/>
</dbReference>
<feature type="active site" description="O-isoaspartyl threonine intermediate" evidence="5">
    <location>
        <position position="12"/>
    </location>
</feature>
<dbReference type="CDD" id="cd08964">
    <property type="entry name" value="L-asparaginase_II"/>
    <property type="match status" value="1"/>
</dbReference>
<dbReference type="EMBL" id="AYYY01000007">
    <property type="protein sequence ID" value="KRM62259.1"/>
    <property type="molecule type" value="Genomic_DNA"/>
</dbReference>
<dbReference type="PATRIC" id="fig|1423813.3.peg.46"/>
<dbReference type="InterPro" id="IPR027474">
    <property type="entry name" value="L-asparaginase_N"/>
</dbReference>
<evidence type="ECO:0000256" key="6">
    <source>
        <dbReference type="PIRSR" id="PIRSR001220-2"/>
    </source>
</evidence>
<accession>A0A0R2AGS1</accession>
<evidence type="ECO:0000256" key="3">
    <source>
        <dbReference type="ARBA" id="ARBA00022801"/>
    </source>
</evidence>
<proteinExistence type="inferred from homology"/>
<sequence>MAKILMIHTGGTIAMKTNDDGDIADTEQNPLVQLVQTFKDLTIEQVELFNIPSPHMTYRLMWQLSRKINEVADQYDGVVVTHGTDTLEETAYFLDLTVHVKCAVVVTGAMKSTDQIGTDALANIAASLAVARDANSQNQGVLVVLNDQIFPARYVTKSHTTNLATFQAPMTGPIGMVHQSQVSFLMALNQQRTLDMHQLIDRVYLFKAYAGMDGQLFQLLTPETTDGVVIEGMGAGNLPPQTLPAIQKLIAQNIPVVLVSRCFNGSVAPVYSYVGGGVNLQKMWLLLCHGLNGQKAMVRLVIGLSAGLDHSELGRFMSNDN</sequence>
<evidence type="ECO:0000259" key="10">
    <source>
        <dbReference type="Pfam" id="PF17763"/>
    </source>
</evidence>
<evidence type="ECO:0000256" key="2">
    <source>
        <dbReference type="ARBA" id="ARBA00012920"/>
    </source>
</evidence>
<feature type="active site" evidence="7">
    <location>
        <position position="12"/>
    </location>
</feature>
<evidence type="ECO:0000313" key="11">
    <source>
        <dbReference type="EMBL" id="KRM62259.1"/>
    </source>
</evidence>
<dbReference type="Gene3D" id="3.40.50.40">
    <property type="match status" value="1"/>
</dbReference>
<dbReference type="PIRSF" id="PIRSF500176">
    <property type="entry name" value="L_ASNase"/>
    <property type="match status" value="1"/>
</dbReference>
<evidence type="ECO:0000313" key="12">
    <source>
        <dbReference type="Proteomes" id="UP000051733"/>
    </source>
</evidence>
<dbReference type="InterPro" id="IPR027475">
    <property type="entry name" value="Asparaginase/glutaminase_AS2"/>
</dbReference>
<dbReference type="SMR" id="A0A0R2AGS1"/>
<dbReference type="AlphaFoldDB" id="A0A0R2AGS1"/>
<feature type="binding site" evidence="6">
    <location>
        <position position="53"/>
    </location>
    <ligand>
        <name>substrate</name>
    </ligand>
</feature>
<organism evidence="11 12">
    <name type="scientific">Paucilactobacillus vaccinostercus DSM 20634</name>
    <dbReference type="NCBI Taxonomy" id="1423813"/>
    <lineage>
        <taxon>Bacteria</taxon>
        <taxon>Bacillati</taxon>
        <taxon>Bacillota</taxon>
        <taxon>Bacilli</taxon>
        <taxon>Lactobacillales</taxon>
        <taxon>Lactobacillaceae</taxon>
        <taxon>Paucilactobacillus</taxon>
    </lineage>
</organism>
<comment type="similarity">
    <text evidence="1">Belongs to the asparaginase 1 family.</text>
</comment>
<dbReference type="PANTHER" id="PTHR11707:SF28">
    <property type="entry name" value="60 KDA LYSOPHOSPHOLIPASE"/>
    <property type="match status" value="1"/>
</dbReference>